<dbReference type="InterPro" id="IPR000048">
    <property type="entry name" value="IQ_motif_EF-hand-BS"/>
</dbReference>
<gene>
    <name evidence="1" type="ORF">PHYPSEUDO_014043</name>
</gene>
<reference evidence="1" key="1">
    <citation type="submission" date="2021-02" db="EMBL/GenBank/DDBJ databases">
        <authorList>
            <person name="Palmer J.M."/>
        </authorList>
    </citation>
    <scope>NUCLEOTIDE SEQUENCE</scope>
    <source>
        <strain evidence="1">SCRP734</strain>
    </source>
</reference>
<dbReference type="CDD" id="cd23767">
    <property type="entry name" value="IQCD"/>
    <property type="match status" value="1"/>
</dbReference>
<sequence length="435" mass="52483">MELEMALVMLRRQEEWRFTRHSKVQPRSLCDKLARNAWIHGQVLPTVPTSCVILPEVIVPKRIPPRATTRAKLPQKQTRMPPQDCMLTVTKTPSRKVELCPLEIHEWVRNHCMEEITRSVTMRKQFAVEKLTISMSRYCQHAKRRRFAHWRQQMKWMQCYQRVHKFCRLKCALWVLQRSRKRLECVVFRLWGRWMAATACQRENEAIAAALAIQSWIRGMRGKRAAAVHYLHHAATLIQADWRGFHSRRMLKRKKRFIEYNVAAHRVQCFYHSYLFRMRCAVWIEQQQAARVITRAFVRYSEKKRDCLAWCHHLARYHAAISIQLWMRRTRRRIAQTTAKHKRQASARRVIFNFFRYSRFMRCFGLRVEIASKRKTAAAVLLQNAYRAKQARARFYELKVRMEDQRRQEILTLMWNNAYATTIQTWWRKRKRASN</sequence>
<keyword evidence="2" id="KW-1185">Reference proteome</keyword>
<dbReference type="OrthoDB" id="190375at2759"/>
<dbReference type="EMBL" id="JAGDFM010000077">
    <property type="protein sequence ID" value="KAG7387521.1"/>
    <property type="molecule type" value="Genomic_DNA"/>
</dbReference>
<accession>A0A8T1W2G4</accession>
<organism evidence="1 2">
    <name type="scientific">Phytophthora pseudosyringae</name>
    <dbReference type="NCBI Taxonomy" id="221518"/>
    <lineage>
        <taxon>Eukaryota</taxon>
        <taxon>Sar</taxon>
        <taxon>Stramenopiles</taxon>
        <taxon>Oomycota</taxon>
        <taxon>Peronosporomycetes</taxon>
        <taxon>Peronosporales</taxon>
        <taxon>Peronosporaceae</taxon>
        <taxon>Phytophthora</taxon>
    </lineage>
</organism>
<comment type="caution">
    <text evidence="1">The sequence shown here is derived from an EMBL/GenBank/DDBJ whole genome shotgun (WGS) entry which is preliminary data.</text>
</comment>
<dbReference type="PROSITE" id="PS50096">
    <property type="entry name" value="IQ"/>
    <property type="match status" value="2"/>
</dbReference>
<dbReference type="AlphaFoldDB" id="A0A8T1W2G4"/>
<dbReference type="SMART" id="SM00015">
    <property type="entry name" value="IQ"/>
    <property type="match status" value="3"/>
</dbReference>
<proteinExistence type="predicted"/>
<evidence type="ECO:0000313" key="1">
    <source>
        <dbReference type="EMBL" id="KAG7387521.1"/>
    </source>
</evidence>
<dbReference type="Proteomes" id="UP000694044">
    <property type="component" value="Unassembled WGS sequence"/>
</dbReference>
<evidence type="ECO:0000313" key="2">
    <source>
        <dbReference type="Proteomes" id="UP000694044"/>
    </source>
</evidence>
<dbReference type="Pfam" id="PF00612">
    <property type="entry name" value="IQ"/>
    <property type="match status" value="2"/>
</dbReference>
<name>A0A8T1W2G4_9STRA</name>
<protein>
    <submittedName>
        <fullName evidence="1">Uncharacterized protein</fullName>
    </submittedName>
</protein>